<sequence>MSNFENIWNSKFWYARMFSRALIVLLRAHLTPKLTDVDQEVSLDIQANVDPRCGSRANNIIGMSASSRRWVLLGDDEYHSRSALSDITTTESLASVLITAFLIPCLHLQEAAFVSLIRVDNFNADVVIVTSVKASADEYTHYSEQDINWSLLDDIMTSEDLKDVSL</sequence>
<organism evidence="1 2">
    <name type="scientific">Rhizopus microsporus</name>
    <dbReference type="NCBI Taxonomy" id="58291"/>
    <lineage>
        <taxon>Eukaryota</taxon>
        <taxon>Fungi</taxon>
        <taxon>Fungi incertae sedis</taxon>
        <taxon>Mucoromycota</taxon>
        <taxon>Mucoromycotina</taxon>
        <taxon>Mucoromycetes</taxon>
        <taxon>Mucorales</taxon>
        <taxon>Mucorineae</taxon>
        <taxon>Rhizopodaceae</taxon>
        <taxon>Rhizopus</taxon>
    </lineage>
</organism>
<evidence type="ECO:0000313" key="2">
    <source>
        <dbReference type="Proteomes" id="UP000242381"/>
    </source>
</evidence>
<dbReference type="AlphaFoldDB" id="A0A1X0S5R2"/>
<protein>
    <submittedName>
        <fullName evidence="1">Uncharacterized protein</fullName>
    </submittedName>
</protein>
<proteinExistence type="predicted"/>
<gene>
    <name evidence="1" type="ORF">BCV71DRAFT_233893</name>
</gene>
<dbReference type="EMBL" id="KV921307">
    <property type="protein sequence ID" value="ORE19606.1"/>
    <property type="molecule type" value="Genomic_DNA"/>
</dbReference>
<dbReference type="Proteomes" id="UP000242381">
    <property type="component" value="Unassembled WGS sequence"/>
</dbReference>
<accession>A0A1X0S5R2</accession>
<name>A0A1X0S5R2_RHIZD</name>
<evidence type="ECO:0000313" key="1">
    <source>
        <dbReference type="EMBL" id="ORE19606.1"/>
    </source>
</evidence>
<reference evidence="1 2" key="1">
    <citation type="journal article" date="2016" name="Proc. Natl. Acad. Sci. U.S.A.">
        <title>Lipid metabolic changes in an early divergent fungus govern the establishment of a mutualistic symbiosis with endobacteria.</title>
        <authorList>
            <person name="Lastovetsky O.A."/>
            <person name="Gaspar M.L."/>
            <person name="Mondo S.J."/>
            <person name="LaButti K.M."/>
            <person name="Sandor L."/>
            <person name="Grigoriev I.V."/>
            <person name="Henry S.A."/>
            <person name="Pawlowska T.E."/>
        </authorList>
    </citation>
    <scope>NUCLEOTIDE SEQUENCE [LARGE SCALE GENOMIC DNA]</scope>
    <source>
        <strain evidence="1 2">ATCC 11559</strain>
    </source>
</reference>